<gene>
    <name evidence="1" type="ORF">LTR05_007950</name>
</gene>
<evidence type="ECO:0000313" key="1">
    <source>
        <dbReference type="EMBL" id="KAK5081156.1"/>
    </source>
</evidence>
<dbReference type="EMBL" id="JAVRRJ010000010">
    <property type="protein sequence ID" value="KAK5081156.1"/>
    <property type="molecule type" value="Genomic_DNA"/>
</dbReference>
<organism evidence="1 2">
    <name type="scientific">Lithohypha guttulata</name>
    <dbReference type="NCBI Taxonomy" id="1690604"/>
    <lineage>
        <taxon>Eukaryota</taxon>
        <taxon>Fungi</taxon>
        <taxon>Dikarya</taxon>
        <taxon>Ascomycota</taxon>
        <taxon>Pezizomycotina</taxon>
        <taxon>Eurotiomycetes</taxon>
        <taxon>Chaetothyriomycetidae</taxon>
        <taxon>Chaetothyriales</taxon>
        <taxon>Trichomeriaceae</taxon>
        <taxon>Lithohypha</taxon>
    </lineage>
</organism>
<keyword evidence="2" id="KW-1185">Reference proteome</keyword>
<dbReference type="Proteomes" id="UP001309876">
    <property type="component" value="Unassembled WGS sequence"/>
</dbReference>
<protein>
    <submittedName>
        <fullName evidence="1">Uncharacterized protein</fullName>
    </submittedName>
</protein>
<proteinExistence type="predicted"/>
<name>A0AAN7YCY3_9EURO</name>
<comment type="caution">
    <text evidence="1">The sequence shown here is derived from an EMBL/GenBank/DDBJ whole genome shotgun (WGS) entry which is preliminary data.</text>
</comment>
<evidence type="ECO:0000313" key="2">
    <source>
        <dbReference type="Proteomes" id="UP001309876"/>
    </source>
</evidence>
<dbReference type="AlphaFoldDB" id="A0AAN7YCY3"/>
<sequence length="249" mass="28105">MADSAYSTNVSSPDTPKVVTIRSATTDQDMLNSHIETMTMKERQNLTTGSKVVVTIYDQETRTQHQSQPIPLKVLKAAFNAIDSHLKTLEAQGKDLSKLDNVIVEVPCHKSFFAIMAYLKFSIIDAKGALSDMRALPNDEMSLIGYMHIGEVAVALGFRHVLDQMKEKILRTFYRGPGHRYRLPIQAVRALAGNNHNSQFSNMVRDKLVSLAAQPCLEHNLINKQEVEDIVEELPRFGDRVYAEHERLR</sequence>
<reference evidence="1 2" key="1">
    <citation type="submission" date="2023-08" db="EMBL/GenBank/DDBJ databases">
        <title>Black Yeasts Isolated from many extreme environments.</title>
        <authorList>
            <person name="Coleine C."/>
            <person name="Stajich J.E."/>
            <person name="Selbmann L."/>
        </authorList>
    </citation>
    <scope>NUCLEOTIDE SEQUENCE [LARGE SCALE GENOMIC DNA]</scope>
    <source>
        <strain evidence="1 2">CCFEE 5910</strain>
    </source>
</reference>
<accession>A0AAN7YCY3</accession>